<dbReference type="InterPro" id="IPR011009">
    <property type="entry name" value="Kinase-like_dom_sf"/>
</dbReference>
<sequence length="527" mass="58723">MTENVMTEIKAFSMLDHPNVCHMYEVIENPLRYYVVMELAGEELFDYIVERGRLDEHEGKRFFRQLIEGLDHCHRRRVAHRDLKPENILVTPDGDIKIADFGLSAVMKDGEYLTKACGSLNYAAPRVISGKPYSGPEVDVWSAGCVLFTMLCGRLPFDEESIPRLQSNIKKGLYAIPNHLSKGAKDLIKRMLTVDPAKRISINTIRLHPWLKGTDSAVFPPAASTFDSQAIRACALKGISKMDVEIGIRCGAQLLTMPAFGNRQKLRSAVVMYNIIRDGERLHRRRIHKTKTSLLASRGALPASTVRALTARNAPESTIPATTTPATPVTPATTTPATPNVVAPVWMSIKNLDKKELARVRNFVTQAARHYGGADKPQVFEDVAAKFQVSLALARKLVQWTIKELASVAPRPLEMKASRNDAAVERAGNQQQWTVGHAACVNPDLLLKRITSTLRRQGWLWRRDSFHSLSIKKKEDDNVSHSSTEGVGAKVRIRRISSKVVLDFQKVFGEAAQFLQLCSMLVLAVQS</sequence>
<evidence type="ECO:0000256" key="1">
    <source>
        <dbReference type="ARBA" id="ARBA00022741"/>
    </source>
</evidence>
<protein>
    <recommendedName>
        <fullName evidence="3">Protein kinase domain-containing protein</fullName>
    </recommendedName>
</protein>
<evidence type="ECO:0000313" key="4">
    <source>
        <dbReference type="EMBL" id="CAD9745498.1"/>
    </source>
</evidence>
<dbReference type="Gene3D" id="1.10.510.10">
    <property type="entry name" value="Transferase(Phosphotransferase) domain 1"/>
    <property type="match status" value="1"/>
</dbReference>
<dbReference type="InterPro" id="IPR008271">
    <property type="entry name" value="Ser/Thr_kinase_AS"/>
</dbReference>
<reference evidence="4" key="1">
    <citation type="submission" date="2021-01" db="EMBL/GenBank/DDBJ databases">
        <authorList>
            <person name="Corre E."/>
            <person name="Pelletier E."/>
            <person name="Niang G."/>
            <person name="Scheremetjew M."/>
            <person name="Finn R."/>
            <person name="Kale V."/>
            <person name="Holt S."/>
            <person name="Cochrane G."/>
            <person name="Meng A."/>
            <person name="Brown T."/>
            <person name="Cohen L."/>
        </authorList>
    </citation>
    <scope>NUCLEOTIDE SEQUENCE</scope>
    <source>
        <strain evidence="4">CCMP622</strain>
    </source>
</reference>
<evidence type="ECO:0000256" key="2">
    <source>
        <dbReference type="ARBA" id="ARBA00022840"/>
    </source>
</evidence>
<feature type="domain" description="Protein kinase" evidence="3">
    <location>
        <begin position="1"/>
        <end position="211"/>
    </location>
</feature>
<dbReference type="AlphaFoldDB" id="A0A7S2TF35"/>
<dbReference type="EMBL" id="HBHP01001293">
    <property type="protein sequence ID" value="CAD9745498.1"/>
    <property type="molecule type" value="Transcribed_RNA"/>
</dbReference>
<dbReference type="FunFam" id="1.10.510.10:FF:000571">
    <property type="entry name" value="Maternal embryonic leucine zipper kinase"/>
    <property type="match status" value="1"/>
</dbReference>
<proteinExistence type="predicted"/>
<dbReference type="GO" id="GO:0005524">
    <property type="term" value="F:ATP binding"/>
    <property type="evidence" value="ECO:0007669"/>
    <property type="project" value="UniProtKB-KW"/>
</dbReference>
<organism evidence="4">
    <name type="scientific">Lotharella oceanica</name>
    <dbReference type="NCBI Taxonomy" id="641309"/>
    <lineage>
        <taxon>Eukaryota</taxon>
        <taxon>Sar</taxon>
        <taxon>Rhizaria</taxon>
        <taxon>Cercozoa</taxon>
        <taxon>Chlorarachniophyceae</taxon>
        <taxon>Lotharella</taxon>
    </lineage>
</organism>
<accession>A0A7S2TF35</accession>
<keyword evidence="2" id="KW-0067">ATP-binding</keyword>
<dbReference type="PANTHER" id="PTHR24346:SF109">
    <property type="entry name" value="PROTEIN KINASE DOMAIN-CONTAINING PROTEIN"/>
    <property type="match status" value="1"/>
</dbReference>
<evidence type="ECO:0000259" key="3">
    <source>
        <dbReference type="PROSITE" id="PS50011"/>
    </source>
</evidence>
<name>A0A7S2TF35_9EUKA</name>
<dbReference type="GO" id="GO:0004674">
    <property type="term" value="F:protein serine/threonine kinase activity"/>
    <property type="evidence" value="ECO:0007669"/>
    <property type="project" value="TreeGrafter"/>
</dbReference>
<dbReference type="InterPro" id="IPR000719">
    <property type="entry name" value="Prot_kinase_dom"/>
</dbReference>
<dbReference type="GO" id="GO:0005737">
    <property type="term" value="C:cytoplasm"/>
    <property type="evidence" value="ECO:0007669"/>
    <property type="project" value="TreeGrafter"/>
</dbReference>
<dbReference type="PANTHER" id="PTHR24346">
    <property type="entry name" value="MAP/MICROTUBULE AFFINITY-REGULATING KINASE"/>
    <property type="match status" value="1"/>
</dbReference>
<keyword evidence="1" id="KW-0547">Nucleotide-binding</keyword>
<dbReference type="SMART" id="SM00220">
    <property type="entry name" value="S_TKc"/>
    <property type="match status" value="1"/>
</dbReference>
<dbReference type="PROSITE" id="PS00108">
    <property type="entry name" value="PROTEIN_KINASE_ST"/>
    <property type="match status" value="1"/>
</dbReference>
<dbReference type="Pfam" id="PF00069">
    <property type="entry name" value="Pkinase"/>
    <property type="match status" value="1"/>
</dbReference>
<dbReference type="GO" id="GO:0035556">
    <property type="term" value="P:intracellular signal transduction"/>
    <property type="evidence" value="ECO:0007669"/>
    <property type="project" value="TreeGrafter"/>
</dbReference>
<dbReference type="SUPFAM" id="SSF56112">
    <property type="entry name" value="Protein kinase-like (PK-like)"/>
    <property type="match status" value="1"/>
</dbReference>
<gene>
    <name evidence="4" type="ORF">LSP00402_LOCUS829</name>
</gene>
<dbReference type="PROSITE" id="PS50011">
    <property type="entry name" value="PROTEIN_KINASE_DOM"/>
    <property type="match status" value="1"/>
</dbReference>